<dbReference type="AlphaFoldDB" id="A0A165ZUR9"/>
<keyword evidence="3" id="KW-1185">Reference proteome</keyword>
<evidence type="ECO:0000313" key="2">
    <source>
        <dbReference type="EMBL" id="KZT34657.1"/>
    </source>
</evidence>
<gene>
    <name evidence="2" type="ORF">SISSUDRAFT_1065111</name>
</gene>
<dbReference type="Proteomes" id="UP000076798">
    <property type="component" value="Unassembled WGS sequence"/>
</dbReference>
<accession>A0A165ZUR9</accession>
<proteinExistence type="predicted"/>
<protein>
    <submittedName>
        <fullName evidence="2">Uncharacterized protein</fullName>
    </submittedName>
</protein>
<organism evidence="2 3">
    <name type="scientific">Sistotremastrum suecicum HHB10207 ss-3</name>
    <dbReference type="NCBI Taxonomy" id="1314776"/>
    <lineage>
        <taxon>Eukaryota</taxon>
        <taxon>Fungi</taxon>
        <taxon>Dikarya</taxon>
        <taxon>Basidiomycota</taxon>
        <taxon>Agaricomycotina</taxon>
        <taxon>Agaricomycetes</taxon>
        <taxon>Sistotremastrales</taxon>
        <taxon>Sistotremastraceae</taxon>
        <taxon>Sistotremastrum</taxon>
    </lineage>
</organism>
<evidence type="ECO:0000256" key="1">
    <source>
        <dbReference type="SAM" id="MobiDB-lite"/>
    </source>
</evidence>
<feature type="region of interest" description="Disordered" evidence="1">
    <location>
        <begin position="1"/>
        <end position="34"/>
    </location>
</feature>
<evidence type="ECO:0000313" key="3">
    <source>
        <dbReference type="Proteomes" id="UP000076798"/>
    </source>
</evidence>
<reference evidence="2 3" key="1">
    <citation type="journal article" date="2016" name="Mol. Biol. Evol.">
        <title>Comparative Genomics of Early-Diverging Mushroom-Forming Fungi Provides Insights into the Origins of Lignocellulose Decay Capabilities.</title>
        <authorList>
            <person name="Nagy L.G."/>
            <person name="Riley R."/>
            <person name="Tritt A."/>
            <person name="Adam C."/>
            <person name="Daum C."/>
            <person name="Floudas D."/>
            <person name="Sun H."/>
            <person name="Yadav J.S."/>
            <person name="Pangilinan J."/>
            <person name="Larsson K.H."/>
            <person name="Matsuura K."/>
            <person name="Barry K."/>
            <person name="Labutti K."/>
            <person name="Kuo R."/>
            <person name="Ohm R.A."/>
            <person name="Bhattacharya S.S."/>
            <person name="Shirouzu T."/>
            <person name="Yoshinaga Y."/>
            <person name="Martin F.M."/>
            <person name="Grigoriev I.V."/>
            <person name="Hibbett D.S."/>
        </authorList>
    </citation>
    <scope>NUCLEOTIDE SEQUENCE [LARGE SCALE GENOMIC DNA]</scope>
    <source>
        <strain evidence="2 3">HHB10207 ss-3</strain>
    </source>
</reference>
<sequence>MSRLGILGGGSQAGARGIESNVDEDRDSVCDEAGPYDDLPYALPPITDHSQPSLGGSAEIRSTTTTPIHYLLALLKLLRVYSRLRLSSISSSILYPSVNAGNSSSALQLPTSFPENDVHADALCHH</sequence>
<name>A0A165ZUR9_9AGAM</name>
<dbReference type="EMBL" id="KV428170">
    <property type="protein sequence ID" value="KZT34657.1"/>
    <property type="molecule type" value="Genomic_DNA"/>
</dbReference>
<feature type="compositionally biased region" description="Gly residues" evidence="1">
    <location>
        <begin position="1"/>
        <end position="12"/>
    </location>
</feature>